<evidence type="ECO:0008006" key="11">
    <source>
        <dbReference type="Google" id="ProtNLM"/>
    </source>
</evidence>
<reference evidence="9" key="1">
    <citation type="submission" date="2021-12" db="EMBL/GenBank/DDBJ databases">
        <authorList>
            <person name="King R."/>
        </authorList>
    </citation>
    <scope>NUCLEOTIDE SEQUENCE</scope>
</reference>
<keyword evidence="10" id="KW-1185">Reference proteome</keyword>
<dbReference type="PANTHER" id="PTHR42643:SF38">
    <property type="entry name" value="IONOTROPIC RECEPTOR 100A"/>
    <property type="match status" value="1"/>
</dbReference>
<evidence type="ECO:0000256" key="6">
    <source>
        <dbReference type="ARBA" id="ARBA00023170"/>
    </source>
</evidence>
<evidence type="ECO:0000256" key="4">
    <source>
        <dbReference type="ARBA" id="ARBA00022989"/>
    </source>
</evidence>
<keyword evidence="4 8" id="KW-1133">Transmembrane helix</keyword>
<dbReference type="AlphaFoldDB" id="A0A9P0AQI6"/>
<keyword evidence="2" id="KW-1003">Cell membrane</keyword>
<keyword evidence="3 8" id="KW-0812">Transmembrane</keyword>
<keyword evidence="5 8" id="KW-0472">Membrane</keyword>
<evidence type="ECO:0000313" key="9">
    <source>
        <dbReference type="EMBL" id="CAH0396008.1"/>
    </source>
</evidence>
<dbReference type="InterPro" id="IPR052192">
    <property type="entry name" value="Insect_Ionotropic_Sensory_Rcpt"/>
</dbReference>
<protein>
    <recommendedName>
        <fullName evidence="11">Ionotropic receptor</fullName>
    </recommendedName>
</protein>
<evidence type="ECO:0000256" key="1">
    <source>
        <dbReference type="ARBA" id="ARBA00004651"/>
    </source>
</evidence>
<name>A0A9P0AQI6_BEMTA</name>
<dbReference type="Proteomes" id="UP001152759">
    <property type="component" value="Chromosome 9"/>
</dbReference>
<sequence>MFAFEDTSAILTVYAYFMCGCPAKVLLGRFFTGKIIFVVVAFAALILGTVFQNGMVTLLSEHVRYPNIETLSELQDSDLLVQTQDIDDRFLYFDQESHDGLGDKLITNYEYYKEIINSMYHDYESPYFFAYYALVHLRNGSAAPEFEKKAILPILESATISAETDAFVFSIPNRLISHQNFRVRSIVTLRDIEYHHIRDCFLTYPATFRVLKNCFFFEAFDRMMSRIFETGQIRGLSAFIYNDFLEDRVAVEVMEELPRVFGMKDLQLAFIGLVAGLLVSIFAFVGELFLDLL</sequence>
<evidence type="ECO:0000313" key="10">
    <source>
        <dbReference type="Proteomes" id="UP001152759"/>
    </source>
</evidence>
<dbReference type="EMBL" id="OU963870">
    <property type="protein sequence ID" value="CAH0396008.1"/>
    <property type="molecule type" value="Genomic_DNA"/>
</dbReference>
<gene>
    <name evidence="9" type="ORF">BEMITA_LOCUS14124</name>
</gene>
<evidence type="ECO:0000256" key="3">
    <source>
        <dbReference type="ARBA" id="ARBA00022692"/>
    </source>
</evidence>
<feature type="transmembrane region" description="Helical" evidence="8">
    <location>
        <begin position="35"/>
        <end position="59"/>
    </location>
</feature>
<accession>A0A9P0AQI6</accession>
<proteinExistence type="predicted"/>
<dbReference type="PANTHER" id="PTHR42643">
    <property type="entry name" value="IONOTROPIC RECEPTOR 20A-RELATED"/>
    <property type="match status" value="1"/>
</dbReference>
<evidence type="ECO:0000256" key="2">
    <source>
        <dbReference type="ARBA" id="ARBA00022475"/>
    </source>
</evidence>
<dbReference type="GO" id="GO:0005886">
    <property type="term" value="C:plasma membrane"/>
    <property type="evidence" value="ECO:0007669"/>
    <property type="project" value="UniProtKB-SubCell"/>
</dbReference>
<organism evidence="9 10">
    <name type="scientific">Bemisia tabaci</name>
    <name type="common">Sweetpotato whitefly</name>
    <name type="synonym">Aleurodes tabaci</name>
    <dbReference type="NCBI Taxonomy" id="7038"/>
    <lineage>
        <taxon>Eukaryota</taxon>
        <taxon>Metazoa</taxon>
        <taxon>Ecdysozoa</taxon>
        <taxon>Arthropoda</taxon>
        <taxon>Hexapoda</taxon>
        <taxon>Insecta</taxon>
        <taxon>Pterygota</taxon>
        <taxon>Neoptera</taxon>
        <taxon>Paraneoptera</taxon>
        <taxon>Hemiptera</taxon>
        <taxon>Sternorrhyncha</taxon>
        <taxon>Aleyrodoidea</taxon>
        <taxon>Aleyrodidae</taxon>
        <taxon>Aleyrodinae</taxon>
        <taxon>Bemisia</taxon>
    </lineage>
</organism>
<evidence type="ECO:0000256" key="7">
    <source>
        <dbReference type="ARBA" id="ARBA00023180"/>
    </source>
</evidence>
<evidence type="ECO:0000256" key="8">
    <source>
        <dbReference type="SAM" id="Phobius"/>
    </source>
</evidence>
<keyword evidence="6" id="KW-0675">Receptor</keyword>
<evidence type="ECO:0000256" key="5">
    <source>
        <dbReference type="ARBA" id="ARBA00023136"/>
    </source>
</evidence>
<feature type="transmembrane region" description="Helical" evidence="8">
    <location>
        <begin position="268"/>
        <end position="290"/>
    </location>
</feature>
<keyword evidence="7" id="KW-0325">Glycoprotein</keyword>
<comment type="subcellular location">
    <subcellularLocation>
        <location evidence="1">Cell membrane</location>
        <topology evidence="1">Multi-pass membrane protein</topology>
    </subcellularLocation>
</comment>